<keyword evidence="1" id="KW-0472">Membrane</keyword>
<proteinExistence type="predicted"/>
<dbReference type="Proteomes" id="UP001321749">
    <property type="component" value="Unassembled WGS sequence"/>
</dbReference>
<dbReference type="InterPro" id="IPR026749">
    <property type="entry name" value="Tmem135"/>
</dbReference>
<protein>
    <recommendedName>
        <fullName evidence="4">Integral membrane protein</fullName>
    </recommendedName>
</protein>
<keyword evidence="3" id="KW-1185">Reference proteome</keyword>
<accession>A0AAV9HLG9</accession>
<reference evidence="2" key="2">
    <citation type="submission" date="2023-06" db="EMBL/GenBank/DDBJ databases">
        <authorList>
            <consortium name="Lawrence Berkeley National Laboratory"/>
            <person name="Mondo S.J."/>
            <person name="Hensen N."/>
            <person name="Bonometti L."/>
            <person name="Westerberg I."/>
            <person name="Brannstrom I.O."/>
            <person name="Guillou S."/>
            <person name="Cros-Aarteil S."/>
            <person name="Calhoun S."/>
            <person name="Haridas S."/>
            <person name="Kuo A."/>
            <person name="Pangilinan J."/>
            <person name="Riley R."/>
            <person name="Labutti K."/>
            <person name="Andreopoulos B."/>
            <person name="Lipzen A."/>
            <person name="Chen C."/>
            <person name="Yanf M."/>
            <person name="Daum C."/>
            <person name="Ng V."/>
            <person name="Clum A."/>
            <person name="Steindorff A."/>
            <person name="Ohm R."/>
            <person name="Martin F."/>
            <person name="Silar P."/>
            <person name="Natvig D."/>
            <person name="Lalanne C."/>
            <person name="Gautier V."/>
            <person name="Ament-Velasquez S.L."/>
            <person name="Kruys A."/>
            <person name="Hutchinson M.I."/>
            <person name="Powell A.J."/>
            <person name="Barry K."/>
            <person name="Miller A.N."/>
            <person name="Grigoriev I.V."/>
            <person name="Debuchy R."/>
            <person name="Gladieux P."/>
            <person name="Thoren M.H."/>
            <person name="Johannesson H."/>
        </authorList>
    </citation>
    <scope>NUCLEOTIDE SEQUENCE</scope>
    <source>
        <strain evidence="2">PSN324</strain>
    </source>
</reference>
<name>A0AAV9HLG9_9PEZI</name>
<comment type="caution">
    <text evidence="2">The sequence shown here is derived from an EMBL/GenBank/DDBJ whole genome shotgun (WGS) entry which is preliminary data.</text>
</comment>
<keyword evidence="1" id="KW-0812">Transmembrane</keyword>
<keyword evidence="1" id="KW-1133">Transmembrane helix</keyword>
<dbReference type="AlphaFoldDB" id="A0AAV9HLG9"/>
<organism evidence="2 3">
    <name type="scientific">Cladorrhinum samala</name>
    <dbReference type="NCBI Taxonomy" id="585594"/>
    <lineage>
        <taxon>Eukaryota</taxon>
        <taxon>Fungi</taxon>
        <taxon>Dikarya</taxon>
        <taxon>Ascomycota</taxon>
        <taxon>Pezizomycotina</taxon>
        <taxon>Sordariomycetes</taxon>
        <taxon>Sordariomycetidae</taxon>
        <taxon>Sordariales</taxon>
        <taxon>Podosporaceae</taxon>
        <taxon>Cladorrhinum</taxon>
    </lineage>
</organism>
<evidence type="ECO:0000256" key="1">
    <source>
        <dbReference type="SAM" id="Phobius"/>
    </source>
</evidence>
<evidence type="ECO:0008006" key="4">
    <source>
        <dbReference type="Google" id="ProtNLM"/>
    </source>
</evidence>
<feature type="transmembrane region" description="Helical" evidence="1">
    <location>
        <begin position="411"/>
        <end position="432"/>
    </location>
</feature>
<evidence type="ECO:0000313" key="2">
    <source>
        <dbReference type="EMBL" id="KAK4461636.1"/>
    </source>
</evidence>
<dbReference type="PANTHER" id="PTHR12459:SF15">
    <property type="entry name" value="TRANSMEMBRANE PROTEIN 135"/>
    <property type="match status" value="1"/>
</dbReference>
<dbReference type="EMBL" id="MU864987">
    <property type="protein sequence ID" value="KAK4461636.1"/>
    <property type="molecule type" value="Genomic_DNA"/>
</dbReference>
<sequence>MGSERPPRRGSPGFLGSSAVTASAISLVPNSSTTALLSSNSPSSGTLLARSARTLQQQLGAKGRTARWDERIPPLLRPAVRAYLVGYASAVGPRLLALLLQHLTGARRKKHDAQTQGEKQQAQQNFSDEKFLVALGRTLKGGCDPQRFPTFCAVLAGGSTLFEVPLKSILDTLTKNPSELTRKRLSRFIATFVASYLGLRLLQSKQPPVSSSQVASNDAAPSRKPTPQAGRTLDLTFFAVTRALDVLGGETWDHTKHLFPSKLQSLVSSLTDPSIFAVSSALVMWSWFYHPSRLPKTYNKWISSAAQVDDRLIQALKRCHFGELIYSVDTGQASLLTPLCQKLNLPPQWGDPALIFPFPCELVHLGCGPSCEYHALSRFARSFLWAMKTYLPLSLLLAIRNPNLKGLRRAILSAGRSSTFLGMFITLFYYGVCLSRTRIGPRILGRDAEACNKIDGGICVGTGCFLCGWSILIEKAGRRKDMGLFVAPRALATLFPRQYDADKQWRERLAFALSTAVVFTCVLENKSRVRGVLGSVLSRVLGPA</sequence>
<gene>
    <name evidence="2" type="ORF">QBC42DRAFT_269776</name>
</gene>
<feature type="transmembrane region" description="Helical" evidence="1">
    <location>
        <begin position="382"/>
        <end position="399"/>
    </location>
</feature>
<evidence type="ECO:0000313" key="3">
    <source>
        <dbReference type="Proteomes" id="UP001321749"/>
    </source>
</evidence>
<dbReference type="PANTHER" id="PTHR12459">
    <property type="entry name" value="TRANSMEMBRANE PROTEIN 135-RELATED"/>
    <property type="match status" value="1"/>
</dbReference>
<reference evidence="2" key="1">
    <citation type="journal article" date="2023" name="Mol. Phylogenet. Evol.">
        <title>Genome-scale phylogeny and comparative genomics of the fungal order Sordariales.</title>
        <authorList>
            <person name="Hensen N."/>
            <person name="Bonometti L."/>
            <person name="Westerberg I."/>
            <person name="Brannstrom I.O."/>
            <person name="Guillou S."/>
            <person name="Cros-Aarteil S."/>
            <person name="Calhoun S."/>
            <person name="Haridas S."/>
            <person name="Kuo A."/>
            <person name="Mondo S."/>
            <person name="Pangilinan J."/>
            <person name="Riley R."/>
            <person name="LaButti K."/>
            <person name="Andreopoulos B."/>
            <person name="Lipzen A."/>
            <person name="Chen C."/>
            <person name="Yan M."/>
            <person name="Daum C."/>
            <person name="Ng V."/>
            <person name="Clum A."/>
            <person name="Steindorff A."/>
            <person name="Ohm R.A."/>
            <person name="Martin F."/>
            <person name="Silar P."/>
            <person name="Natvig D.O."/>
            <person name="Lalanne C."/>
            <person name="Gautier V."/>
            <person name="Ament-Velasquez S.L."/>
            <person name="Kruys A."/>
            <person name="Hutchinson M.I."/>
            <person name="Powell A.J."/>
            <person name="Barry K."/>
            <person name="Miller A.N."/>
            <person name="Grigoriev I.V."/>
            <person name="Debuchy R."/>
            <person name="Gladieux P."/>
            <person name="Hiltunen Thoren M."/>
            <person name="Johannesson H."/>
        </authorList>
    </citation>
    <scope>NUCLEOTIDE SEQUENCE</scope>
    <source>
        <strain evidence="2">PSN324</strain>
    </source>
</reference>